<dbReference type="PANTHER" id="PTHR31065">
    <property type="entry name" value="PLATZ TRANSCRIPTION FACTOR FAMILY PROTEIN"/>
    <property type="match status" value="1"/>
</dbReference>
<name>A0AAV1CZ62_OLDCO</name>
<sequence>MGYHQKPAWLEALYAEKFFVACSIHETAKKNEKNICCLDCCTSICPHCVMAHRSHRLLQVRRYVYHDVVRLEDLEKLIDCSNVQAYTINSAKVVFIKKRPQNRQFKGSGNFCTSCDRCLQEPFTHCSLGCKVEFVLKHYEDLSPFLRKCKTLQLGPDFFIPQDFNYPYGDDEMTNETPHSTIVDCDEQMSSSSGSSGSENNNPMSFVCTEFVRKKRSGLYVCGRSVNKIADEDMATSCMMSNRRKRVPQRSPLC</sequence>
<dbReference type="Pfam" id="PF04640">
    <property type="entry name" value="PLATZ"/>
    <property type="match status" value="1"/>
</dbReference>
<dbReference type="AlphaFoldDB" id="A0AAV1CZ62"/>
<organism evidence="3 4">
    <name type="scientific">Oldenlandia corymbosa var. corymbosa</name>
    <dbReference type="NCBI Taxonomy" id="529605"/>
    <lineage>
        <taxon>Eukaryota</taxon>
        <taxon>Viridiplantae</taxon>
        <taxon>Streptophyta</taxon>
        <taxon>Embryophyta</taxon>
        <taxon>Tracheophyta</taxon>
        <taxon>Spermatophyta</taxon>
        <taxon>Magnoliopsida</taxon>
        <taxon>eudicotyledons</taxon>
        <taxon>Gunneridae</taxon>
        <taxon>Pentapetalae</taxon>
        <taxon>asterids</taxon>
        <taxon>lamiids</taxon>
        <taxon>Gentianales</taxon>
        <taxon>Rubiaceae</taxon>
        <taxon>Rubioideae</taxon>
        <taxon>Spermacoceae</taxon>
        <taxon>Hedyotis-Oldenlandia complex</taxon>
        <taxon>Oldenlandia</taxon>
    </lineage>
</organism>
<dbReference type="PANTHER" id="PTHR31065:SF11">
    <property type="entry name" value="PROTEIN RGF1 INDUCIBLE TRANSCRIPTION FACTOR 1"/>
    <property type="match status" value="1"/>
</dbReference>
<reference evidence="3" key="1">
    <citation type="submission" date="2023-03" db="EMBL/GenBank/DDBJ databases">
        <authorList>
            <person name="Julca I."/>
        </authorList>
    </citation>
    <scope>NUCLEOTIDE SEQUENCE</scope>
</reference>
<evidence type="ECO:0000313" key="4">
    <source>
        <dbReference type="Proteomes" id="UP001161247"/>
    </source>
</evidence>
<evidence type="ECO:0000313" key="3">
    <source>
        <dbReference type="EMBL" id="CAI9100930.1"/>
    </source>
</evidence>
<dbReference type="PROSITE" id="PS50119">
    <property type="entry name" value="ZF_BBOX"/>
    <property type="match status" value="1"/>
</dbReference>
<dbReference type="InterPro" id="IPR006734">
    <property type="entry name" value="PLATZ"/>
</dbReference>
<feature type="domain" description="B box-type" evidence="2">
    <location>
        <begin position="17"/>
        <end position="60"/>
    </location>
</feature>
<dbReference type="Proteomes" id="UP001161247">
    <property type="component" value="Chromosome 3"/>
</dbReference>
<evidence type="ECO:0000259" key="2">
    <source>
        <dbReference type="PROSITE" id="PS50119"/>
    </source>
</evidence>
<evidence type="ECO:0000256" key="1">
    <source>
        <dbReference type="PROSITE-ProRule" id="PRU00024"/>
    </source>
</evidence>
<dbReference type="InterPro" id="IPR000315">
    <property type="entry name" value="Znf_B-box"/>
</dbReference>
<protein>
    <submittedName>
        <fullName evidence="3">OLC1v1038121C1</fullName>
    </submittedName>
</protein>
<keyword evidence="1" id="KW-0479">Metal-binding</keyword>
<dbReference type="GO" id="GO:0008270">
    <property type="term" value="F:zinc ion binding"/>
    <property type="evidence" value="ECO:0007669"/>
    <property type="project" value="UniProtKB-KW"/>
</dbReference>
<dbReference type="EMBL" id="OX459120">
    <property type="protein sequence ID" value="CAI9100930.1"/>
    <property type="molecule type" value="Genomic_DNA"/>
</dbReference>
<gene>
    <name evidence="3" type="ORF">OLC1_LOCUS10637</name>
</gene>
<keyword evidence="4" id="KW-1185">Reference proteome</keyword>
<accession>A0AAV1CZ62</accession>
<keyword evidence="1" id="KW-0862">Zinc</keyword>
<keyword evidence="1" id="KW-0863">Zinc-finger</keyword>
<proteinExistence type="predicted"/>